<dbReference type="Proteomes" id="UP000263377">
    <property type="component" value="Unassembled WGS sequence"/>
</dbReference>
<dbReference type="EMBL" id="QVIG01000004">
    <property type="protein sequence ID" value="RGD55409.1"/>
    <property type="molecule type" value="Genomic_DNA"/>
</dbReference>
<name>A0A372ZHU5_9ACTN</name>
<evidence type="ECO:0000259" key="3">
    <source>
        <dbReference type="PROSITE" id="PS50965"/>
    </source>
</evidence>
<feature type="domain" description="NERD" evidence="3">
    <location>
        <begin position="84"/>
        <end position="199"/>
    </location>
</feature>
<sequence length="243" mass="25896">MAGIPDQRHGAGASAERMSRGQRTADRARQHATARWALPAAAVGGLVVAELLGAAGWLALVLVLAPVAAAARQVYRRAENSWTKGAAGERRTAEMLIPLQRDGWTALHDRAVPGSRANLDHLLIGPAGVVMVDSKNWQSTKSQLRVDAGRLFYGRYDQTKALQTASWEARQAARALGVPVRAIVAVHGAAVPGGVVMLEDVTVVPAKRLPALLRNSAPLPGFDPARVQQLVERAERVLPPYVG</sequence>
<reference evidence="4 5" key="1">
    <citation type="submission" date="2018-08" db="EMBL/GenBank/DDBJ databases">
        <title>Diversity &amp; Physiological Properties of Lignin-Decomposing Actinobacteria from Soil.</title>
        <authorList>
            <person name="Roh S.G."/>
            <person name="Kim S.B."/>
        </authorList>
    </citation>
    <scope>NUCLEOTIDE SEQUENCE [LARGE SCALE GENOMIC DNA]</scope>
    <source>
        <strain evidence="4 5">MMS17-GH009</strain>
    </source>
</reference>
<keyword evidence="2" id="KW-1133">Transmembrane helix</keyword>
<evidence type="ECO:0000313" key="5">
    <source>
        <dbReference type="Proteomes" id="UP000263377"/>
    </source>
</evidence>
<comment type="caution">
    <text evidence="4">The sequence shown here is derived from an EMBL/GenBank/DDBJ whole genome shotgun (WGS) entry which is preliminary data.</text>
</comment>
<dbReference type="Pfam" id="PF08378">
    <property type="entry name" value="NERD"/>
    <property type="match status" value="1"/>
</dbReference>
<feature type="transmembrane region" description="Helical" evidence="2">
    <location>
        <begin position="51"/>
        <end position="71"/>
    </location>
</feature>
<dbReference type="RefSeq" id="WP_117493150.1">
    <property type="nucleotide sequence ID" value="NZ_QVIG01000004.1"/>
</dbReference>
<dbReference type="InterPro" id="IPR011528">
    <property type="entry name" value="NERD"/>
</dbReference>
<protein>
    <submittedName>
        <fullName evidence="4">NERD domain-containing protein</fullName>
    </submittedName>
</protein>
<evidence type="ECO:0000256" key="1">
    <source>
        <dbReference type="SAM" id="MobiDB-lite"/>
    </source>
</evidence>
<accession>A0A372ZHU5</accession>
<keyword evidence="2" id="KW-0472">Membrane</keyword>
<gene>
    <name evidence="4" type="ORF">DR950_41845</name>
</gene>
<dbReference type="PROSITE" id="PS50965">
    <property type="entry name" value="NERD"/>
    <property type="match status" value="1"/>
</dbReference>
<proteinExistence type="predicted"/>
<organism evidence="4 5">
    <name type="scientific">Kitasatospora xanthocidica</name>
    <dbReference type="NCBI Taxonomy" id="83382"/>
    <lineage>
        <taxon>Bacteria</taxon>
        <taxon>Bacillati</taxon>
        <taxon>Actinomycetota</taxon>
        <taxon>Actinomycetes</taxon>
        <taxon>Kitasatosporales</taxon>
        <taxon>Streptomycetaceae</taxon>
        <taxon>Kitasatospora</taxon>
    </lineage>
</organism>
<keyword evidence="2" id="KW-0812">Transmembrane</keyword>
<evidence type="ECO:0000313" key="4">
    <source>
        <dbReference type="EMBL" id="RGD55409.1"/>
    </source>
</evidence>
<evidence type="ECO:0000256" key="2">
    <source>
        <dbReference type="SAM" id="Phobius"/>
    </source>
</evidence>
<dbReference type="AlphaFoldDB" id="A0A372ZHU5"/>
<feature type="region of interest" description="Disordered" evidence="1">
    <location>
        <begin position="1"/>
        <end position="30"/>
    </location>
</feature>
<feature type="compositionally biased region" description="Basic and acidic residues" evidence="1">
    <location>
        <begin position="17"/>
        <end position="29"/>
    </location>
</feature>
<keyword evidence="5" id="KW-1185">Reference proteome</keyword>